<dbReference type="InterPro" id="IPR025392">
    <property type="entry name" value="DUF4124"/>
</dbReference>
<proteinExistence type="predicted"/>
<organism evidence="3 4">
    <name type="scientific">Noviherbaspirillum galbum</name>
    <dbReference type="NCBI Taxonomy" id="2709383"/>
    <lineage>
        <taxon>Bacteria</taxon>
        <taxon>Pseudomonadati</taxon>
        <taxon>Pseudomonadota</taxon>
        <taxon>Betaproteobacteria</taxon>
        <taxon>Burkholderiales</taxon>
        <taxon>Oxalobacteraceae</taxon>
        <taxon>Noviherbaspirillum</taxon>
    </lineage>
</organism>
<protein>
    <submittedName>
        <fullName evidence="3">DUF4124 domain-containing protein</fullName>
    </submittedName>
</protein>
<feature type="compositionally biased region" description="Low complexity" evidence="1">
    <location>
        <begin position="61"/>
        <end position="78"/>
    </location>
</feature>
<evidence type="ECO:0000313" key="4">
    <source>
        <dbReference type="Proteomes" id="UP000482155"/>
    </source>
</evidence>
<name>A0A6B3SFS1_9BURK</name>
<dbReference type="AlphaFoldDB" id="A0A6B3SFS1"/>
<keyword evidence="4" id="KW-1185">Reference proteome</keyword>
<feature type="region of interest" description="Disordered" evidence="1">
    <location>
        <begin position="38"/>
        <end position="144"/>
    </location>
</feature>
<evidence type="ECO:0000259" key="2">
    <source>
        <dbReference type="Pfam" id="PF13511"/>
    </source>
</evidence>
<feature type="compositionally biased region" description="Basic and acidic residues" evidence="1">
    <location>
        <begin position="87"/>
        <end position="136"/>
    </location>
</feature>
<gene>
    <name evidence="3" type="ORF">G3574_01525</name>
</gene>
<dbReference type="Proteomes" id="UP000482155">
    <property type="component" value="Unassembled WGS sequence"/>
</dbReference>
<accession>A0A6B3SFS1</accession>
<dbReference type="RefSeq" id="WP_163960180.1">
    <property type="nucleotide sequence ID" value="NZ_JAAIVB010000008.1"/>
</dbReference>
<feature type="domain" description="DUF4124" evidence="2">
    <location>
        <begin position="16"/>
        <end position="69"/>
    </location>
</feature>
<comment type="caution">
    <text evidence="3">The sequence shown here is derived from an EMBL/GenBank/DDBJ whole genome shotgun (WGS) entry which is preliminary data.</text>
</comment>
<dbReference type="Pfam" id="PF13511">
    <property type="entry name" value="DUF4124"/>
    <property type="match status" value="1"/>
</dbReference>
<sequence>MPTPLSFFRALPFAIALAAAFPATGLAQYLWLDERGVKQFSDRPPPTDVPASRILKQPGRPAASPEPSADAAPAGDAPKGPPSTAERNADYKKRMTERQERERQTAEKDQFAQDMSRNCERARDYQRSLESGERISRLSSNGERIYLDEAQRSRESADNRRILDKCK</sequence>
<reference evidence="3 4" key="1">
    <citation type="submission" date="2020-02" db="EMBL/GenBank/DDBJ databases">
        <authorList>
            <person name="Kim M.K."/>
        </authorList>
    </citation>
    <scope>NUCLEOTIDE SEQUENCE [LARGE SCALE GENOMIC DNA]</scope>
    <source>
        <strain evidence="3 4">17J57-3</strain>
    </source>
</reference>
<evidence type="ECO:0000256" key="1">
    <source>
        <dbReference type="SAM" id="MobiDB-lite"/>
    </source>
</evidence>
<evidence type="ECO:0000313" key="3">
    <source>
        <dbReference type="EMBL" id="NEX59747.1"/>
    </source>
</evidence>
<dbReference type="EMBL" id="JAAIVB010000008">
    <property type="protein sequence ID" value="NEX59747.1"/>
    <property type="molecule type" value="Genomic_DNA"/>
</dbReference>